<dbReference type="PANTHER" id="PTHR30419:SF8">
    <property type="entry name" value="NITROGEN ASSIMILATION TRANSCRIPTIONAL ACTIVATOR-RELATED"/>
    <property type="match status" value="1"/>
</dbReference>
<dbReference type="PROSITE" id="PS50931">
    <property type="entry name" value="HTH_LYSR"/>
    <property type="match status" value="1"/>
</dbReference>
<evidence type="ECO:0000259" key="5">
    <source>
        <dbReference type="PROSITE" id="PS50931"/>
    </source>
</evidence>
<dbReference type="GO" id="GO:0005829">
    <property type="term" value="C:cytosol"/>
    <property type="evidence" value="ECO:0007669"/>
    <property type="project" value="TreeGrafter"/>
</dbReference>
<keyword evidence="3" id="KW-0238">DNA-binding</keyword>
<evidence type="ECO:0000313" key="7">
    <source>
        <dbReference type="Proteomes" id="UP000295530"/>
    </source>
</evidence>
<dbReference type="InterPro" id="IPR005119">
    <property type="entry name" value="LysR_subst-bd"/>
</dbReference>
<evidence type="ECO:0000256" key="1">
    <source>
        <dbReference type="ARBA" id="ARBA00009437"/>
    </source>
</evidence>
<dbReference type="PRINTS" id="PR00039">
    <property type="entry name" value="HTHLYSR"/>
</dbReference>
<dbReference type="EMBL" id="SNVX01000001">
    <property type="protein sequence ID" value="TDN64617.1"/>
    <property type="molecule type" value="Genomic_DNA"/>
</dbReference>
<evidence type="ECO:0000313" key="6">
    <source>
        <dbReference type="EMBL" id="TDN64617.1"/>
    </source>
</evidence>
<dbReference type="Gene3D" id="1.10.10.10">
    <property type="entry name" value="Winged helix-like DNA-binding domain superfamily/Winged helix DNA-binding domain"/>
    <property type="match status" value="1"/>
</dbReference>
<dbReference type="SUPFAM" id="SSF46785">
    <property type="entry name" value="Winged helix' DNA-binding domain"/>
    <property type="match status" value="1"/>
</dbReference>
<name>A0A4R6F032_SCAGO</name>
<evidence type="ECO:0000256" key="2">
    <source>
        <dbReference type="ARBA" id="ARBA00023015"/>
    </source>
</evidence>
<comment type="caution">
    <text evidence="6">The sequence shown here is derived from an EMBL/GenBank/DDBJ whole genome shotgun (WGS) entry which is preliminary data.</text>
</comment>
<dbReference type="Proteomes" id="UP000295530">
    <property type="component" value="Unassembled WGS sequence"/>
</dbReference>
<keyword evidence="7" id="KW-1185">Reference proteome</keyword>
<keyword evidence="2" id="KW-0805">Transcription regulation</keyword>
<evidence type="ECO:0000256" key="3">
    <source>
        <dbReference type="ARBA" id="ARBA00023125"/>
    </source>
</evidence>
<dbReference type="Pfam" id="PF00126">
    <property type="entry name" value="HTH_1"/>
    <property type="match status" value="1"/>
</dbReference>
<dbReference type="GO" id="GO:0003700">
    <property type="term" value="F:DNA-binding transcription factor activity"/>
    <property type="evidence" value="ECO:0007669"/>
    <property type="project" value="InterPro"/>
</dbReference>
<feature type="domain" description="HTH lysR-type" evidence="5">
    <location>
        <begin position="1"/>
        <end position="58"/>
    </location>
</feature>
<dbReference type="AlphaFoldDB" id="A0A4R6F032"/>
<evidence type="ECO:0000256" key="4">
    <source>
        <dbReference type="ARBA" id="ARBA00023163"/>
    </source>
</evidence>
<dbReference type="InterPro" id="IPR050950">
    <property type="entry name" value="HTH-type_LysR_regulators"/>
</dbReference>
<proteinExistence type="inferred from homology"/>
<dbReference type="NCBIfam" id="NF008416">
    <property type="entry name" value="PRK11242.1"/>
    <property type="match status" value="1"/>
</dbReference>
<comment type="similarity">
    <text evidence="1">Belongs to the LysR transcriptional regulatory family.</text>
</comment>
<sequence length="297" mass="32710">MILRYIHYFLAVAEHGSFTRAAAALYVSQPALSQQIKLLEQTLDVQLFDRSGRNVRLTDAGLVFQQHARQALKALDTGARAVHDVQDLSRGHLRLGVTPTYTPWLTGPLLSSFWLRYPGITLTISEAPQGQIEHRLVADELDAGIGFSADHAAELVATPLMQESLAMVISNEHPLARQKHVSLEMLATQPLVLLDTGFATRIEIDRECHEKGVTPNIVMETDTLGAIMEVILRVPLATILPNTVAHSRQDLHALTISPPLSERTGVLLMRKGSRHAAALALVDVLDKVLQEITQQKN</sequence>
<keyword evidence="4" id="KW-0804">Transcription</keyword>
<accession>A0A4R6F032</accession>
<dbReference type="Pfam" id="PF03466">
    <property type="entry name" value="LysR_substrate"/>
    <property type="match status" value="1"/>
</dbReference>
<dbReference type="Gene3D" id="3.40.190.290">
    <property type="match status" value="1"/>
</dbReference>
<dbReference type="InterPro" id="IPR000847">
    <property type="entry name" value="LysR_HTH_N"/>
</dbReference>
<dbReference type="SUPFAM" id="SSF53850">
    <property type="entry name" value="Periplasmic binding protein-like II"/>
    <property type="match status" value="1"/>
</dbReference>
<dbReference type="InterPro" id="IPR036388">
    <property type="entry name" value="WH-like_DNA-bd_sf"/>
</dbReference>
<dbReference type="GO" id="GO:0003677">
    <property type="term" value="F:DNA binding"/>
    <property type="evidence" value="ECO:0007669"/>
    <property type="project" value="UniProtKB-KW"/>
</dbReference>
<gene>
    <name evidence="6" type="ORF">EC847_101548</name>
</gene>
<dbReference type="PANTHER" id="PTHR30419">
    <property type="entry name" value="HTH-TYPE TRANSCRIPTIONAL REGULATOR YBHD"/>
    <property type="match status" value="1"/>
</dbReference>
<dbReference type="InterPro" id="IPR036390">
    <property type="entry name" value="WH_DNA-bd_sf"/>
</dbReference>
<dbReference type="RefSeq" id="WP_133460092.1">
    <property type="nucleotide sequence ID" value="NZ_SNVX01000001.1"/>
</dbReference>
<organism evidence="6 7">
    <name type="scientific">Scandinavium goeteborgense</name>
    <dbReference type="NCBI Taxonomy" id="1851514"/>
    <lineage>
        <taxon>Bacteria</taxon>
        <taxon>Pseudomonadati</taxon>
        <taxon>Pseudomonadota</taxon>
        <taxon>Gammaproteobacteria</taxon>
        <taxon>Enterobacterales</taxon>
        <taxon>Enterobacteriaceae</taxon>
        <taxon>Scandinavium</taxon>
    </lineage>
</organism>
<protein>
    <submittedName>
        <fullName evidence="6">LysR family transcriptional regulator</fullName>
    </submittedName>
</protein>
<dbReference type="OrthoDB" id="646694at2"/>
<dbReference type="FunFam" id="1.10.10.10:FF:000001">
    <property type="entry name" value="LysR family transcriptional regulator"/>
    <property type="match status" value="1"/>
</dbReference>
<reference evidence="6 7" key="1">
    <citation type="submission" date="2019-03" db="EMBL/GenBank/DDBJ databases">
        <title>Genomic analyses of the natural microbiome of Caenorhabditis elegans.</title>
        <authorList>
            <person name="Samuel B."/>
        </authorList>
    </citation>
    <scope>NUCLEOTIDE SEQUENCE [LARGE SCALE GENOMIC DNA]</scope>
    <source>
        <strain evidence="6 7">BIGb0156</strain>
    </source>
</reference>